<dbReference type="STRING" id="1048340.SAMN05444487_10157"/>
<dbReference type="Pfam" id="PF04297">
    <property type="entry name" value="UPF0122"/>
    <property type="match status" value="1"/>
</dbReference>
<protein>
    <recommendedName>
        <fullName evidence="3">UPF0122 protein SAMN05444487_10157</fullName>
    </recommendedName>
</protein>
<dbReference type="NCBIfam" id="NF045758">
    <property type="entry name" value="YlxM"/>
    <property type="match status" value="1"/>
</dbReference>
<dbReference type="InterPro" id="IPR007394">
    <property type="entry name" value="UPF0122"/>
</dbReference>
<dbReference type="InterPro" id="IPR054831">
    <property type="entry name" value="UPF0122_fam_protein"/>
</dbReference>
<sequence length="109" mass="12918">MLEKTTRVNLLYDFYSPLLTKKQQQILEFYFHEDWSMGEIADHLGISRQAVFEGLKRAQGALEEWEEALQLLRRHLQRREIADRIITETKDSPEGKNVRSMVQELLNLD</sequence>
<dbReference type="RefSeq" id="WP_091734528.1">
    <property type="nucleotide sequence ID" value="NZ_FNNQ01000001.1"/>
</dbReference>
<gene>
    <name evidence="5" type="ORF">SAMN05444487_10157</name>
</gene>
<evidence type="ECO:0000256" key="4">
    <source>
        <dbReference type="SAM" id="Coils"/>
    </source>
</evidence>
<dbReference type="PANTHER" id="PTHR40083:SF1">
    <property type="entry name" value="UPF0122 PROTEIN YLXM"/>
    <property type="match status" value="1"/>
</dbReference>
<feature type="coiled-coil region" evidence="4">
    <location>
        <begin position="55"/>
        <end position="82"/>
    </location>
</feature>
<keyword evidence="4" id="KW-0175">Coiled coil</keyword>
<evidence type="ECO:0000256" key="2">
    <source>
        <dbReference type="ARBA" id="ARBA00024764"/>
    </source>
</evidence>
<proteinExistence type="inferred from homology"/>
<dbReference type="Proteomes" id="UP000198534">
    <property type="component" value="Unassembled WGS sequence"/>
</dbReference>
<dbReference type="AlphaFoldDB" id="A0A1H2Q101"/>
<dbReference type="HAMAP" id="MF_00245">
    <property type="entry name" value="UPF0122"/>
    <property type="match status" value="1"/>
</dbReference>
<dbReference type="OrthoDB" id="6392at2"/>
<dbReference type="InterPro" id="IPR036388">
    <property type="entry name" value="WH-like_DNA-bd_sf"/>
</dbReference>
<evidence type="ECO:0000313" key="5">
    <source>
        <dbReference type="EMBL" id="SDW00720.1"/>
    </source>
</evidence>
<dbReference type="EMBL" id="FNNQ01000001">
    <property type="protein sequence ID" value="SDW00720.1"/>
    <property type="molecule type" value="Genomic_DNA"/>
</dbReference>
<comment type="similarity">
    <text evidence="1 3">Belongs to the UPF0122 family.</text>
</comment>
<evidence type="ECO:0000256" key="3">
    <source>
        <dbReference type="HAMAP-Rule" id="MF_00245"/>
    </source>
</evidence>
<dbReference type="InterPro" id="IPR013324">
    <property type="entry name" value="RNA_pol_sigma_r3/r4-like"/>
</dbReference>
<reference evidence="5 6" key="1">
    <citation type="submission" date="2016-10" db="EMBL/GenBank/DDBJ databases">
        <authorList>
            <person name="de Groot N.N."/>
        </authorList>
    </citation>
    <scope>NUCLEOTIDE SEQUENCE [LARGE SCALE GENOMIC DNA]</scope>
    <source>
        <strain evidence="5 6">DSM 45610</strain>
    </source>
</reference>
<dbReference type="Gene3D" id="1.10.10.10">
    <property type="entry name" value="Winged helix-like DNA-binding domain superfamily/Winged helix DNA-binding domain"/>
    <property type="match status" value="1"/>
</dbReference>
<evidence type="ECO:0000256" key="1">
    <source>
        <dbReference type="ARBA" id="ARBA00008720"/>
    </source>
</evidence>
<comment type="function">
    <text evidence="2 3">Might take part in the signal recognition particle (SRP) pathway. This is inferred from the conservation of its genetic proximity to ftsY/ffh. May be a regulatory protein.</text>
</comment>
<evidence type="ECO:0000313" key="6">
    <source>
        <dbReference type="Proteomes" id="UP000198534"/>
    </source>
</evidence>
<dbReference type="PANTHER" id="PTHR40083">
    <property type="entry name" value="UPF0122 PROTEIN CBO2450/CLC_2298"/>
    <property type="match status" value="1"/>
</dbReference>
<dbReference type="SUPFAM" id="SSF88659">
    <property type="entry name" value="Sigma3 and sigma4 domains of RNA polymerase sigma factors"/>
    <property type="match status" value="1"/>
</dbReference>
<accession>A0A1H2Q101</accession>
<organism evidence="5 6">
    <name type="scientific">Marininema mesophilum</name>
    <dbReference type="NCBI Taxonomy" id="1048340"/>
    <lineage>
        <taxon>Bacteria</taxon>
        <taxon>Bacillati</taxon>
        <taxon>Bacillota</taxon>
        <taxon>Bacilli</taxon>
        <taxon>Bacillales</taxon>
        <taxon>Thermoactinomycetaceae</taxon>
        <taxon>Marininema</taxon>
    </lineage>
</organism>
<name>A0A1H2Q101_9BACL</name>
<keyword evidence="6" id="KW-1185">Reference proteome</keyword>